<dbReference type="Pfam" id="PF01239">
    <property type="entry name" value="PPTA"/>
    <property type="match status" value="1"/>
</dbReference>
<evidence type="ECO:0000256" key="3">
    <source>
        <dbReference type="ARBA" id="ARBA00022679"/>
    </source>
</evidence>
<comment type="catalytic activity">
    <reaction evidence="5 6">
        <text>geranylgeranyl diphosphate + L-cysteinyl-[protein] = S-geranylgeranyl-L-cysteinyl-[protein] + diphosphate</text>
        <dbReference type="Rhea" id="RHEA:21240"/>
        <dbReference type="Rhea" id="RHEA-COMP:10131"/>
        <dbReference type="Rhea" id="RHEA-COMP:11537"/>
        <dbReference type="ChEBI" id="CHEBI:29950"/>
        <dbReference type="ChEBI" id="CHEBI:33019"/>
        <dbReference type="ChEBI" id="CHEBI:57533"/>
        <dbReference type="ChEBI" id="CHEBI:86021"/>
        <dbReference type="EC" id="2.5.1.60"/>
    </reaction>
</comment>
<dbReference type="SUPFAM" id="SSF48439">
    <property type="entry name" value="Protein prenylyltransferase"/>
    <property type="match status" value="1"/>
</dbReference>
<keyword evidence="4" id="KW-0677">Repeat</keyword>
<dbReference type="PANTHER" id="PTHR11129:SF2">
    <property type="entry name" value="GERANYLGERANYL TRANSFERASE TYPE-2 SUBUNIT ALPHA"/>
    <property type="match status" value="1"/>
</dbReference>
<evidence type="ECO:0000256" key="1">
    <source>
        <dbReference type="ARBA" id="ARBA00006734"/>
    </source>
</evidence>
<reference evidence="8" key="1">
    <citation type="journal article" date="2023" name="Science">
        <title>Genome structures resolve the early diversification of teleost fishes.</title>
        <authorList>
            <person name="Parey E."/>
            <person name="Louis A."/>
            <person name="Montfort J."/>
            <person name="Bouchez O."/>
            <person name="Roques C."/>
            <person name="Iampietro C."/>
            <person name="Lluch J."/>
            <person name="Castinel A."/>
            <person name="Donnadieu C."/>
            <person name="Desvignes T."/>
            <person name="Floi Bucao C."/>
            <person name="Jouanno E."/>
            <person name="Wen M."/>
            <person name="Mejri S."/>
            <person name="Dirks R."/>
            <person name="Jansen H."/>
            <person name="Henkel C."/>
            <person name="Chen W.J."/>
            <person name="Zahm M."/>
            <person name="Cabau C."/>
            <person name="Klopp C."/>
            <person name="Thompson A.W."/>
            <person name="Robinson-Rechavi M."/>
            <person name="Braasch I."/>
            <person name="Lecointre G."/>
            <person name="Bobe J."/>
            <person name="Postlethwait J.H."/>
            <person name="Berthelot C."/>
            <person name="Roest Crollius H."/>
            <person name="Guiguen Y."/>
        </authorList>
    </citation>
    <scope>NUCLEOTIDE SEQUENCE</scope>
    <source>
        <strain evidence="8">WJC10195</strain>
    </source>
</reference>
<evidence type="ECO:0000313" key="9">
    <source>
        <dbReference type="Proteomes" id="UP001152622"/>
    </source>
</evidence>
<feature type="compositionally biased region" description="Basic and acidic residues" evidence="7">
    <location>
        <begin position="14"/>
        <end position="23"/>
    </location>
</feature>
<gene>
    <name evidence="8" type="ORF">SKAU_G00076680</name>
</gene>
<feature type="region of interest" description="Disordered" evidence="7">
    <location>
        <begin position="1"/>
        <end position="23"/>
    </location>
</feature>
<keyword evidence="2 6" id="KW-0637">Prenyltransferase</keyword>
<comment type="caution">
    <text evidence="8">The sequence shown here is derived from an EMBL/GenBank/DDBJ whole genome shotgun (WGS) entry which is preliminary data.</text>
</comment>
<protein>
    <recommendedName>
        <fullName evidence="6">Geranylgeranyl transferase type-2 subunit alpha</fullName>
        <ecNumber evidence="6">2.5.1.60</ecNumber>
    </recommendedName>
    <alternativeName>
        <fullName evidence="6">Geranylgeranyl transferase type II subunit alpha</fullName>
    </alternativeName>
</protein>
<evidence type="ECO:0000256" key="4">
    <source>
        <dbReference type="ARBA" id="ARBA00022737"/>
    </source>
</evidence>
<dbReference type="InterPro" id="IPR002088">
    <property type="entry name" value="Prenyl_trans_a"/>
</dbReference>
<accession>A0A9Q1JBU2</accession>
<proteinExistence type="inferred from homology"/>
<dbReference type="EC" id="2.5.1.60" evidence="6"/>
<dbReference type="OrthoDB" id="1658at2759"/>
<dbReference type="PANTHER" id="PTHR11129">
    <property type="entry name" value="PROTEIN FARNESYLTRANSFERASE ALPHA SUBUNIT/RAB GERANYLGERANYL TRANSFERASE ALPHA SUBUNIT"/>
    <property type="match status" value="1"/>
</dbReference>
<organism evidence="8 9">
    <name type="scientific">Synaphobranchus kaupii</name>
    <name type="common">Kaup's arrowtooth eel</name>
    <dbReference type="NCBI Taxonomy" id="118154"/>
    <lineage>
        <taxon>Eukaryota</taxon>
        <taxon>Metazoa</taxon>
        <taxon>Chordata</taxon>
        <taxon>Craniata</taxon>
        <taxon>Vertebrata</taxon>
        <taxon>Euteleostomi</taxon>
        <taxon>Actinopterygii</taxon>
        <taxon>Neopterygii</taxon>
        <taxon>Teleostei</taxon>
        <taxon>Anguilliformes</taxon>
        <taxon>Synaphobranchidae</taxon>
        <taxon>Synaphobranchus</taxon>
    </lineage>
</organism>
<sequence length="80" mass="9518">MHGRVKLKSTAQQEEEKRKEREKKLKVYVAARDACFNKRKEGTMDVEALQLTQQLLSSNPDFATLWNYRREILLHQETVR</sequence>
<comment type="similarity">
    <text evidence="1 6">Belongs to the protein prenyltransferase subunit alpha family.</text>
</comment>
<name>A0A9Q1JBU2_SYNKA</name>
<evidence type="ECO:0000313" key="8">
    <source>
        <dbReference type="EMBL" id="KAJ8377088.1"/>
    </source>
</evidence>
<dbReference type="AlphaFoldDB" id="A0A9Q1JBU2"/>
<evidence type="ECO:0000256" key="7">
    <source>
        <dbReference type="SAM" id="MobiDB-lite"/>
    </source>
</evidence>
<dbReference type="EMBL" id="JAINUF010000002">
    <property type="protein sequence ID" value="KAJ8377088.1"/>
    <property type="molecule type" value="Genomic_DNA"/>
</dbReference>
<comment type="function">
    <text evidence="6">Catalyzes the transfer of a geranyl-geranyl moiety from geranyl-geranyl pyrophosphate to cysteines occuring in specific C-terminal amino acid sequences.</text>
</comment>
<dbReference type="GO" id="GO:0097354">
    <property type="term" value="P:prenylation"/>
    <property type="evidence" value="ECO:0007669"/>
    <property type="project" value="UniProtKB-UniRule"/>
</dbReference>
<dbReference type="PROSITE" id="PS51147">
    <property type="entry name" value="PFTA"/>
    <property type="match status" value="1"/>
</dbReference>
<keyword evidence="3 6" id="KW-0808">Transferase</keyword>
<keyword evidence="9" id="KW-1185">Reference proteome</keyword>
<dbReference type="Gene3D" id="1.25.40.120">
    <property type="entry name" value="Protein prenylyltransferase"/>
    <property type="match status" value="1"/>
</dbReference>
<evidence type="ECO:0000256" key="6">
    <source>
        <dbReference type="RuleBase" id="RU367120"/>
    </source>
</evidence>
<dbReference type="GO" id="GO:0005968">
    <property type="term" value="C:Rab-protein geranylgeranyltransferase complex"/>
    <property type="evidence" value="ECO:0007669"/>
    <property type="project" value="TreeGrafter"/>
</dbReference>
<evidence type="ECO:0000256" key="2">
    <source>
        <dbReference type="ARBA" id="ARBA00022602"/>
    </source>
</evidence>
<dbReference type="Proteomes" id="UP001152622">
    <property type="component" value="Chromosome 2"/>
</dbReference>
<evidence type="ECO:0000256" key="5">
    <source>
        <dbReference type="ARBA" id="ARBA00047658"/>
    </source>
</evidence>
<dbReference type="GO" id="GO:0004663">
    <property type="term" value="F:Rab geranylgeranyltransferase activity"/>
    <property type="evidence" value="ECO:0007669"/>
    <property type="project" value="UniProtKB-UniRule"/>
</dbReference>